<dbReference type="AlphaFoldDB" id="A0A2N5M165"/>
<dbReference type="Pfam" id="PF10368">
    <property type="entry name" value="YkyA"/>
    <property type="match status" value="1"/>
</dbReference>
<protein>
    <recommendedName>
        <fullName evidence="4">Cell-wall binding lipoprotein</fullName>
    </recommendedName>
</protein>
<keyword evidence="3" id="KW-1185">Reference proteome</keyword>
<dbReference type="Proteomes" id="UP000234748">
    <property type="component" value="Unassembled WGS sequence"/>
</dbReference>
<sequence>MGVSMLLEQGLRLIKCLLLFAILIALQGCTGKTQEDKIIQTLDKAAAAEKNFNNLQFQLMELENKEKQLYDRMINTNMQEYDSIVNLSNKAITNIQSRNKKLNQENKVMSQSREVFYEIKKPLGEMKEKRNVQLIYTIMLNRYKAHDKLVEYYRESIQEDLVLYDMFKQKKLEFEELETQIDQINQLYDKVRTENDRFNKLTDRYNKERKAIIEQYNK</sequence>
<dbReference type="OrthoDB" id="2576511at2"/>
<proteinExistence type="predicted"/>
<evidence type="ECO:0000256" key="1">
    <source>
        <dbReference type="SAM" id="Coils"/>
    </source>
</evidence>
<evidence type="ECO:0008006" key="4">
    <source>
        <dbReference type="Google" id="ProtNLM"/>
    </source>
</evidence>
<dbReference type="Gene3D" id="1.20.120.570">
    <property type="entry name" value="YkyA-like"/>
    <property type="match status" value="1"/>
</dbReference>
<keyword evidence="1" id="KW-0175">Coiled coil</keyword>
<dbReference type="EMBL" id="PGUY01000069">
    <property type="protein sequence ID" value="PLT28033.1"/>
    <property type="molecule type" value="Genomic_DNA"/>
</dbReference>
<dbReference type="InterPro" id="IPR019454">
    <property type="entry name" value="Lipoprot_YkyA-like"/>
</dbReference>
<gene>
    <name evidence="2" type="ORF">CUU66_20820</name>
</gene>
<accession>A0A2N5M165</accession>
<evidence type="ECO:0000313" key="3">
    <source>
        <dbReference type="Proteomes" id="UP000234748"/>
    </source>
</evidence>
<dbReference type="InterPro" id="IPR036785">
    <property type="entry name" value="YkyA-like_sf"/>
</dbReference>
<feature type="coiled-coil region" evidence="1">
    <location>
        <begin position="45"/>
        <end position="112"/>
    </location>
</feature>
<dbReference type="SUPFAM" id="SSF140423">
    <property type="entry name" value="MW0975(SA0943)-like"/>
    <property type="match status" value="1"/>
</dbReference>
<feature type="coiled-coil region" evidence="1">
    <location>
        <begin position="167"/>
        <end position="194"/>
    </location>
</feature>
<evidence type="ECO:0000313" key="2">
    <source>
        <dbReference type="EMBL" id="PLT28033.1"/>
    </source>
</evidence>
<name>A0A2N5M165_9BACI</name>
<organism evidence="2 3">
    <name type="scientific">Peribacillus deserti</name>
    <dbReference type="NCBI Taxonomy" id="673318"/>
    <lineage>
        <taxon>Bacteria</taxon>
        <taxon>Bacillati</taxon>
        <taxon>Bacillota</taxon>
        <taxon>Bacilli</taxon>
        <taxon>Bacillales</taxon>
        <taxon>Bacillaceae</taxon>
        <taxon>Peribacillus</taxon>
    </lineage>
</organism>
<reference evidence="2 3" key="1">
    <citation type="submission" date="2017-11" db="EMBL/GenBank/DDBJ databases">
        <title>Comparitive Functional Genomics of Dry Heat Resistant strains isolated from the Viking Spacecraft.</title>
        <authorList>
            <person name="Seuylemezian A."/>
            <person name="Cooper K."/>
            <person name="Vaishampayan P."/>
        </authorList>
    </citation>
    <scope>NUCLEOTIDE SEQUENCE [LARGE SCALE GENOMIC DNA]</scope>
    <source>
        <strain evidence="2 3">V1-29</strain>
    </source>
</reference>
<comment type="caution">
    <text evidence="2">The sequence shown here is derived from an EMBL/GenBank/DDBJ whole genome shotgun (WGS) entry which is preliminary data.</text>
</comment>